<dbReference type="InterPro" id="IPR000847">
    <property type="entry name" value="LysR_HTH_N"/>
</dbReference>
<dbReference type="eggNOG" id="COG0583">
    <property type="taxonomic scope" value="Bacteria"/>
</dbReference>
<proteinExistence type="inferred from homology"/>
<keyword evidence="2" id="KW-0805">Transcription regulation</keyword>
<name>D2RK35_ACIFV</name>
<dbReference type="EMBL" id="CP001859">
    <property type="protein sequence ID" value="ADB47437.1"/>
    <property type="molecule type" value="Genomic_DNA"/>
</dbReference>
<dbReference type="GO" id="GO:0003700">
    <property type="term" value="F:DNA-binding transcription factor activity"/>
    <property type="evidence" value="ECO:0007669"/>
    <property type="project" value="InterPro"/>
</dbReference>
<dbReference type="PANTHER" id="PTHR30419:SF8">
    <property type="entry name" value="NITROGEN ASSIMILATION TRANSCRIPTIONAL ACTIVATOR-RELATED"/>
    <property type="match status" value="1"/>
</dbReference>
<evidence type="ECO:0000313" key="7">
    <source>
        <dbReference type="Proteomes" id="UP000001902"/>
    </source>
</evidence>
<dbReference type="Gene3D" id="1.10.10.10">
    <property type="entry name" value="Winged helix-like DNA-binding domain superfamily/Winged helix DNA-binding domain"/>
    <property type="match status" value="1"/>
</dbReference>
<keyword evidence="4" id="KW-0804">Transcription</keyword>
<dbReference type="STRING" id="591001.Acfer_1068"/>
<dbReference type="RefSeq" id="WP_012938426.1">
    <property type="nucleotide sequence ID" value="NC_013740.1"/>
</dbReference>
<sequence>MISHIQMEYLLAVARTGNITKAAQQLHISQPSLSNQIIALEKQLGIPLLERRRKRIYLTDAGLYFANQSYKILTQSRNLEYAMKEFSRLQNGSLRVGLLPILCPLQLPEAIADFQRIYPKVKLTLTVEGSRQLLEKLDSDDLDAVLAILEEKDLEKDISFLPFKTSPICAALHESHPLAGFSALTAEQLTRETLILSSDSFVLQQIILENIKAGNTPPANSMKCSQIESCLALADKNMGIAFCSPEVADYYHFSHIVLRPLNPPITRCVYLAYKKNPNYFPLLKAFVQHIQGLAE</sequence>
<dbReference type="SUPFAM" id="SSF53850">
    <property type="entry name" value="Periplasmic binding protein-like II"/>
    <property type="match status" value="1"/>
</dbReference>
<evidence type="ECO:0000256" key="1">
    <source>
        <dbReference type="ARBA" id="ARBA00009437"/>
    </source>
</evidence>
<dbReference type="GO" id="GO:0003677">
    <property type="term" value="F:DNA binding"/>
    <property type="evidence" value="ECO:0007669"/>
    <property type="project" value="UniProtKB-KW"/>
</dbReference>
<dbReference type="HOGENOM" id="CLU_039613_6_2_9"/>
<organism evidence="6 7">
    <name type="scientific">Acidaminococcus fermentans (strain ATCC 25085 / DSM 20731 / CCUG 9996 / CIP 106432 / VR4)</name>
    <dbReference type="NCBI Taxonomy" id="591001"/>
    <lineage>
        <taxon>Bacteria</taxon>
        <taxon>Bacillati</taxon>
        <taxon>Bacillota</taxon>
        <taxon>Negativicutes</taxon>
        <taxon>Acidaminococcales</taxon>
        <taxon>Acidaminococcaceae</taxon>
        <taxon>Acidaminococcus</taxon>
    </lineage>
</organism>
<dbReference type="InterPro" id="IPR005119">
    <property type="entry name" value="LysR_subst-bd"/>
</dbReference>
<dbReference type="OrthoDB" id="1652954at2"/>
<gene>
    <name evidence="6" type="ordered locus">Acfer_1068</name>
</gene>
<dbReference type="KEGG" id="afn:Acfer_1068"/>
<protein>
    <submittedName>
        <fullName evidence="6">Transcriptional regulator, LysR family</fullName>
    </submittedName>
</protein>
<dbReference type="InterPro" id="IPR036390">
    <property type="entry name" value="WH_DNA-bd_sf"/>
</dbReference>
<evidence type="ECO:0000256" key="3">
    <source>
        <dbReference type="ARBA" id="ARBA00023125"/>
    </source>
</evidence>
<evidence type="ECO:0000259" key="5">
    <source>
        <dbReference type="PROSITE" id="PS50931"/>
    </source>
</evidence>
<dbReference type="Pfam" id="PF00126">
    <property type="entry name" value="HTH_1"/>
    <property type="match status" value="1"/>
</dbReference>
<reference evidence="6 7" key="1">
    <citation type="journal article" date="2010" name="Stand. Genomic Sci.">
        <title>Complete genome sequence of Acidaminococcus fermentans type strain (VR4).</title>
        <authorList>
            <person name="Chang Y.J."/>
            <person name="Pukall R."/>
            <person name="Saunders E."/>
            <person name="Lapidus A."/>
            <person name="Copeland A."/>
            <person name="Nolan M."/>
            <person name="Glavina Del Rio T."/>
            <person name="Lucas S."/>
            <person name="Chen F."/>
            <person name="Tice H."/>
            <person name="Cheng J.F."/>
            <person name="Han C."/>
            <person name="Detter J.C."/>
            <person name="Bruce D."/>
            <person name="Goodwin L."/>
            <person name="Pitluck S."/>
            <person name="Mikhailova N."/>
            <person name="Liolios K."/>
            <person name="Pati A."/>
            <person name="Ivanova N."/>
            <person name="Mavromatis K."/>
            <person name="Chen A."/>
            <person name="Palaniappan K."/>
            <person name="Land M."/>
            <person name="Hauser L."/>
            <person name="Jeffries C.D."/>
            <person name="Brettin T."/>
            <person name="Rohde M."/>
            <person name="Goker M."/>
            <person name="Bristow J."/>
            <person name="Eisen J.A."/>
            <person name="Markowitz V."/>
            <person name="Hugenholtz P."/>
            <person name="Kyrpides N.C."/>
            <person name="Klenk H.P."/>
        </authorList>
    </citation>
    <scope>NUCLEOTIDE SEQUENCE [LARGE SCALE GENOMIC DNA]</scope>
    <source>
        <strain evidence="7">ATCC 25085 / DSM 20731 / CCUG 9996 / CIP 106432 / VR4</strain>
    </source>
</reference>
<dbReference type="Pfam" id="PF03466">
    <property type="entry name" value="LysR_substrate"/>
    <property type="match status" value="1"/>
</dbReference>
<dbReference type="PROSITE" id="PS50931">
    <property type="entry name" value="HTH_LYSR"/>
    <property type="match status" value="1"/>
</dbReference>
<feature type="domain" description="HTH lysR-type" evidence="5">
    <location>
        <begin position="1"/>
        <end position="59"/>
    </location>
</feature>
<dbReference type="InterPro" id="IPR050950">
    <property type="entry name" value="HTH-type_LysR_regulators"/>
</dbReference>
<evidence type="ECO:0000256" key="2">
    <source>
        <dbReference type="ARBA" id="ARBA00023015"/>
    </source>
</evidence>
<comment type="similarity">
    <text evidence="1">Belongs to the LysR transcriptional regulatory family.</text>
</comment>
<dbReference type="Proteomes" id="UP000001902">
    <property type="component" value="Chromosome"/>
</dbReference>
<dbReference type="SUPFAM" id="SSF46785">
    <property type="entry name" value="Winged helix' DNA-binding domain"/>
    <property type="match status" value="1"/>
</dbReference>
<dbReference type="InterPro" id="IPR036388">
    <property type="entry name" value="WH-like_DNA-bd_sf"/>
</dbReference>
<keyword evidence="3" id="KW-0238">DNA-binding</keyword>
<dbReference type="GeneID" id="78334792"/>
<dbReference type="FunFam" id="1.10.10.10:FF:000001">
    <property type="entry name" value="LysR family transcriptional regulator"/>
    <property type="match status" value="1"/>
</dbReference>
<keyword evidence="7" id="KW-1185">Reference proteome</keyword>
<dbReference type="PANTHER" id="PTHR30419">
    <property type="entry name" value="HTH-TYPE TRANSCRIPTIONAL REGULATOR YBHD"/>
    <property type="match status" value="1"/>
</dbReference>
<evidence type="ECO:0000313" key="6">
    <source>
        <dbReference type="EMBL" id="ADB47437.1"/>
    </source>
</evidence>
<evidence type="ECO:0000256" key="4">
    <source>
        <dbReference type="ARBA" id="ARBA00023163"/>
    </source>
</evidence>
<dbReference type="AlphaFoldDB" id="D2RK35"/>
<accession>D2RK35</accession>
<dbReference type="Gene3D" id="3.40.190.290">
    <property type="match status" value="1"/>
</dbReference>
<dbReference type="PRINTS" id="PR00039">
    <property type="entry name" value="HTHLYSR"/>
</dbReference>
<dbReference type="CDD" id="cd05466">
    <property type="entry name" value="PBP2_LTTR_substrate"/>
    <property type="match status" value="1"/>
</dbReference>
<dbReference type="GO" id="GO:0005829">
    <property type="term" value="C:cytosol"/>
    <property type="evidence" value="ECO:0007669"/>
    <property type="project" value="TreeGrafter"/>
</dbReference>